<evidence type="ECO:0000256" key="5">
    <source>
        <dbReference type="ARBA" id="ARBA00022989"/>
    </source>
</evidence>
<dbReference type="RefSeq" id="WP_223675372.1">
    <property type="nucleotide sequence ID" value="NZ_JAINZW010000002.1"/>
</dbReference>
<feature type="transmembrane region" description="Helical" evidence="7">
    <location>
        <begin position="166"/>
        <end position="187"/>
    </location>
</feature>
<keyword evidence="6 7" id="KW-0472">Membrane</keyword>
<dbReference type="EMBL" id="JAINZW010000002">
    <property type="protein sequence ID" value="MBZ4039117.1"/>
    <property type="molecule type" value="Genomic_DNA"/>
</dbReference>
<evidence type="ECO:0000256" key="3">
    <source>
        <dbReference type="ARBA" id="ARBA00022475"/>
    </source>
</evidence>
<evidence type="ECO:0000256" key="2">
    <source>
        <dbReference type="ARBA" id="ARBA00009784"/>
    </source>
</evidence>
<keyword evidence="3" id="KW-1003">Cell membrane</keyword>
<dbReference type="Proteomes" id="UP001430954">
    <property type="component" value="Unassembled WGS sequence"/>
</dbReference>
<comment type="caution">
    <text evidence="8">The sequence shown here is derived from an EMBL/GenBank/DDBJ whole genome shotgun (WGS) entry which is preliminary data.</text>
</comment>
<evidence type="ECO:0000256" key="1">
    <source>
        <dbReference type="ARBA" id="ARBA00004651"/>
    </source>
</evidence>
<evidence type="ECO:0000313" key="9">
    <source>
        <dbReference type="Proteomes" id="UP001430954"/>
    </source>
</evidence>
<evidence type="ECO:0000256" key="7">
    <source>
        <dbReference type="RuleBase" id="RU362048"/>
    </source>
</evidence>
<proteinExistence type="inferred from homology"/>
<sequence length="233" mass="24102">MIAVPALADLALLGAVVPAAASVRPDLLRLGEIFLLLFVTLGPPLKTPAAYLQLTKHLTAADARSLAVRTFVLALVAALAGGFLGKLLANNWHVPPATLMLTGGLIFLLVSLQSLLSQFNHAAVGDAAAPAAPLTAFQVAIPMIVTPYGLAAVIVLLGNSTTGSRTLVIVGLLVLVMVLHLLAMVFARPIMRTIGPIPLQLFGVVVGVLTVGLSLQIMLRALRQMGLIAGVVP</sequence>
<dbReference type="Pfam" id="PF01914">
    <property type="entry name" value="MarC"/>
    <property type="match status" value="1"/>
</dbReference>
<accession>A0ABS7T5G7</accession>
<reference evidence="8 9" key="1">
    <citation type="submission" date="2021-09" db="EMBL/GenBank/DDBJ databases">
        <title>Lysobacter sp. 13A isolated from the river sediment.</title>
        <authorList>
            <person name="Liu H."/>
            <person name="Li S."/>
            <person name="Mao S."/>
        </authorList>
    </citation>
    <scope>NUCLEOTIDE SEQUENCE [LARGE SCALE GENOMIC DNA]</scope>
    <source>
        <strain evidence="8 9">13A</strain>
    </source>
</reference>
<name>A0ABS7T5G7_9GAMM</name>
<keyword evidence="5 7" id="KW-1133">Transmembrane helix</keyword>
<evidence type="ECO:0000256" key="4">
    <source>
        <dbReference type="ARBA" id="ARBA00022692"/>
    </source>
</evidence>
<evidence type="ECO:0000256" key="6">
    <source>
        <dbReference type="ARBA" id="ARBA00023136"/>
    </source>
</evidence>
<feature type="transmembrane region" description="Helical" evidence="7">
    <location>
        <begin position="136"/>
        <end position="159"/>
    </location>
</feature>
<feature type="transmembrane region" description="Helical" evidence="7">
    <location>
        <begin position="66"/>
        <end position="85"/>
    </location>
</feature>
<dbReference type="PANTHER" id="PTHR33508">
    <property type="entry name" value="UPF0056 MEMBRANE PROTEIN YHCE"/>
    <property type="match status" value="1"/>
</dbReference>
<dbReference type="InterPro" id="IPR002771">
    <property type="entry name" value="Multi_antbiot-R_MarC"/>
</dbReference>
<feature type="transmembrane region" description="Helical" evidence="7">
    <location>
        <begin position="199"/>
        <end position="219"/>
    </location>
</feature>
<dbReference type="PANTHER" id="PTHR33508:SF1">
    <property type="entry name" value="UPF0056 MEMBRANE PROTEIN YHCE"/>
    <property type="match status" value="1"/>
</dbReference>
<comment type="subcellular location">
    <subcellularLocation>
        <location evidence="1 7">Cell membrane</location>
        <topology evidence="1 7">Multi-pass membrane protein</topology>
    </subcellularLocation>
</comment>
<protein>
    <recommendedName>
        <fullName evidence="7">UPF0056 membrane protein</fullName>
    </recommendedName>
</protein>
<organism evidence="8 9">
    <name type="scientific">Novilysobacter selenitireducens</name>
    <dbReference type="NCBI Taxonomy" id="2872639"/>
    <lineage>
        <taxon>Bacteria</taxon>
        <taxon>Pseudomonadati</taxon>
        <taxon>Pseudomonadota</taxon>
        <taxon>Gammaproteobacteria</taxon>
        <taxon>Lysobacterales</taxon>
        <taxon>Lysobacteraceae</taxon>
        <taxon>Novilysobacter</taxon>
    </lineage>
</organism>
<feature type="transmembrane region" description="Helical" evidence="7">
    <location>
        <begin position="97"/>
        <end position="116"/>
    </location>
</feature>
<comment type="caution">
    <text evidence="7">Lacks conserved residue(s) required for the propagation of feature annotation.</text>
</comment>
<evidence type="ECO:0000313" key="8">
    <source>
        <dbReference type="EMBL" id="MBZ4039117.1"/>
    </source>
</evidence>
<comment type="similarity">
    <text evidence="2 7">Belongs to the UPF0056 (MarC) family.</text>
</comment>
<gene>
    <name evidence="8" type="ORF">K6753_06170</name>
</gene>
<keyword evidence="9" id="KW-1185">Reference proteome</keyword>
<keyword evidence="4 7" id="KW-0812">Transmembrane</keyword>